<dbReference type="SUPFAM" id="SSF55781">
    <property type="entry name" value="GAF domain-like"/>
    <property type="match status" value="1"/>
</dbReference>
<name>A0A444MC40_9RHOB</name>
<protein>
    <submittedName>
        <fullName evidence="6">Transcriptional regulator</fullName>
    </submittedName>
</protein>
<gene>
    <name evidence="6" type="ORF">EP867_08995</name>
</gene>
<evidence type="ECO:0000313" key="7">
    <source>
        <dbReference type="Proteomes" id="UP000287168"/>
    </source>
</evidence>
<feature type="domain" description="IclR-ED" evidence="5">
    <location>
        <begin position="69"/>
        <end position="256"/>
    </location>
</feature>
<dbReference type="AlphaFoldDB" id="A0A444MC40"/>
<dbReference type="InterPro" id="IPR050707">
    <property type="entry name" value="HTH_MetabolicPath_Reg"/>
</dbReference>
<dbReference type="Gene3D" id="1.10.10.10">
    <property type="entry name" value="Winged helix-like DNA-binding domain superfamily/Winged helix DNA-binding domain"/>
    <property type="match status" value="1"/>
</dbReference>
<dbReference type="GO" id="GO:0003700">
    <property type="term" value="F:DNA-binding transcription factor activity"/>
    <property type="evidence" value="ECO:0007669"/>
    <property type="project" value="TreeGrafter"/>
</dbReference>
<dbReference type="GO" id="GO:0045892">
    <property type="term" value="P:negative regulation of DNA-templated transcription"/>
    <property type="evidence" value="ECO:0007669"/>
    <property type="project" value="TreeGrafter"/>
</dbReference>
<dbReference type="EMBL" id="SBLC01000010">
    <property type="protein sequence ID" value="RWY41566.1"/>
    <property type="molecule type" value="Genomic_DNA"/>
</dbReference>
<dbReference type="PANTHER" id="PTHR30136">
    <property type="entry name" value="HELIX-TURN-HELIX TRANSCRIPTIONAL REGULATOR, ICLR FAMILY"/>
    <property type="match status" value="1"/>
</dbReference>
<dbReference type="InterPro" id="IPR036388">
    <property type="entry name" value="WH-like_DNA-bd_sf"/>
</dbReference>
<evidence type="ECO:0000259" key="4">
    <source>
        <dbReference type="PROSITE" id="PS51077"/>
    </source>
</evidence>
<dbReference type="Pfam" id="PF09339">
    <property type="entry name" value="HTH_IclR"/>
    <property type="match status" value="1"/>
</dbReference>
<evidence type="ECO:0000259" key="5">
    <source>
        <dbReference type="PROSITE" id="PS51078"/>
    </source>
</evidence>
<dbReference type="Pfam" id="PF01614">
    <property type="entry name" value="IclR_C"/>
    <property type="match status" value="1"/>
</dbReference>
<evidence type="ECO:0000256" key="3">
    <source>
        <dbReference type="ARBA" id="ARBA00023163"/>
    </source>
</evidence>
<dbReference type="PROSITE" id="PS51077">
    <property type="entry name" value="HTH_ICLR"/>
    <property type="match status" value="1"/>
</dbReference>
<comment type="caution">
    <text evidence="6">The sequence shown here is derived from an EMBL/GenBank/DDBJ whole genome shotgun (WGS) entry which is preliminary data.</text>
</comment>
<evidence type="ECO:0000256" key="1">
    <source>
        <dbReference type="ARBA" id="ARBA00023015"/>
    </source>
</evidence>
<dbReference type="RefSeq" id="WP_128488321.1">
    <property type="nucleotide sequence ID" value="NZ_JBHLXB010000007.1"/>
</dbReference>
<dbReference type="OrthoDB" id="1634354at2"/>
<dbReference type="SMART" id="SM00346">
    <property type="entry name" value="HTH_ICLR"/>
    <property type="match status" value="1"/>
</dbReference>
<dbReference type="PANTHER" id="PTHR30136:SF35">
    <property type="entry name" value="HTH-TYPE TRANSCRIPTIONAL REGULATOR RV1719"/>
    <property type="match status" value="1"/>
</dbReference>
<keyword evidence="2" id="KW-0238">DNA-binding</keyword>
<keyword evidence="3" id="KW-0804">Transcription</keyword>
<dbReference type="InterPro" id="IPR005471">
    <property type="entry name" value="Tscrpt_reg_IclR_N"/>
</dbReference>
<sequence>MQAHQVKSAMRALEILEYFKLNQQRRSMSEIAADLGYPQSSATVLLKTLITLGYLSYDRGERAYFPTPKVTALGDWIPMALFGSGTILEALRDVHAATGEGVFIGTRNDIYLQYTRTIESIHALRFHIDEGSIVPLTRSAAGWMLLSDLPRDRLDKLVRRANIACKVSERVSLKEIEARIAQIREKGYAHARDVPLEGGSTIVVPLSARIQGQPACLALGGVTQRINDNFDRYLTIMKTAAAFVAEAEPFNSPIRIEF</sequence>
<dbReference type="InterPro" id="IPR036390">
    <property type="entry name" value="WH_DNA-bd_sf"/>
</dbReference>
<proteinExistence type="predicted"/>
<evidence type="ECO:0000313" key="6">
    <source>
        <dbReference type="EMBL" id="RWY41566.1"/>
    </source>
</evidence>
<dbReference type="InterPro" id="IPR014757">
    <property type="entry name" value="Tscrpt_reg_IclR_C"/>
</dbReference>
<keyword evidence="7" id="KW-1185">Reference proteome</keyword>
<dbReference type="SUPFAM" id="SSF46785">
    <property type="entry name" value="Winged helix' DNA-binding domain"/>
    <property type="match status" value="1"/>
</dbReference>
<dbReference type="InterPro" id="IPR029016">
    <property type="entry name" value="GAF-like_dom_sf"/>
</dbReference>
<keyword evidence="1" id="KW-0805">Transcription regulation</keyword>
<dbReference type="PROSITE" id="PS51078">
    <property type="entry name" value="ICLR_ED"/>
    <property type="match status" value="1"/>
</dbReference>
<reference evidence="6 7" key="1">
    <citation type="journal article" date="2015" name="Int. J. Syst. Evol. Microbiol.">
        <title>Gemmobacter intermedius sp. nov., isolated from a white stork (Ciconia ciconia).</title>
        <authorList>
            <person name="Kampfer P."/>
            <person name="Jerzak L."/>
            <person name="Wilharm G."/>
            <person name="Golke J."/>
            <person name="Busse H.J."/>
            <person name="Glaeser S.P."/>
        </authorList>
    </citation>
    <scope>NUCLEOTIDE SEQUENCE [LARGE SCALE GENOMIC DNA]</scope>
    <source>
        <strain evidence="6 7">119/4</strain>
    </source>
</reference>
<accession>A0A444MC40</accession>
<dbReference type="GO" id="GO:0003677">
    <property type="term" value="F:DNA binding"/>
    <property type="evidence" value="ECO:0007669"/>
    <property type="project" value="UniProtKB-KW"/>
</dbReference>
<dbReference type="Gene3D" id="3.30.450.40">
    <property type="match status" value="1"/>
</dbReference>
<dbReference type="Proteomes" id="UP000287168">
    <property type="component" value="Unassembled WGS sequence"/>
</dbReference>
<organism evidence="6 7">
    <name type="scientific">Falsigemmobacter intermedius</name>
    <dbReference type="NCBI Taxonomy" id="1553448"/>
    <lineage>
        <taxon>Bacteria</taxon>
        <taxon>Pseudomonadati</taxon>
        <taxon>Pseudomonadota</taxon>
        <taxon>Alphaproteobacteria</taxon>
        <taxon>Rhodobacterales</taxon>
        <taxon>Paracoccaceae</taxon>
        <taxon>Falsigemmobacter</taxon>
    </lineage>
</organism>
<feature type="domain" description="HTH iclR-type" evidence="4">
    <location>
        <begin position="6"/>
        <end position="68"/>
    </location>
</feature>
<evidence type="ECO:0000256" key="2">
    <source>
        <dbReference type="ARBA" id="ARBA00023125"/>
    </source>
</evidence>